<reference evidence="1 2" key="1">
    <citation type="submission" date="2017-11" db="EMBL/GenBank/DDBJ databases">
        <authorList>
            <person name="Keri A.G."/>
            <person name="Ahn S.H."/>
            <person name="Alvarado I.A."/>
            <person name="Hartigan K.A."/>
            <person name="Shaffer C.D."/>
            <person name="Weston-Hafer K.A."/>
            <person name="Russell D.A."/>
            <person name="Pope W.H."/>
            <person name="Jacobs-Sera D."/>
            <person name="Hendrix R.W."/>
            <person name="Hatfull G.F."/>
        </authorList>
    </citation>
    <scope>NUCLEOTIDE SEQUENCE [LARGE SCALE GENOMIC DNA]</scope>
</reference>
<organism evidence="1 2">
    <name type="scientific">Streptomyces phage WRightOn</name>
    <dbReference type="NCBI Taxonomy" id="2053723"/>
    <lineage>
        <taxon>Viruses</taxon>
        <taxon>Duplodnaviria</taxon>
        <taxon>Heunggongvirae</taxon>
        <taxon>Uroviricota</taxon>
        <taxon>Caudoviricetes</taxon>
        <taxon>Beephvirinae</taxon>
        <taxon>Manuelvirus</taxon>
        <taxon>Manuelvirus wrighton</taxon>
    </lineage>
</organism>
<sequence>MAEMTVKIEGVTPVTQPGGAGTATPVVQSAVPALPPSTSVLAGTAVTTGAVITIPAGETWYGYVSCSASYHSATQSQAVVGVATTGTGVVPAAAGKIFEIRLSVDGPSAGETAAHETVVTPYFAVYAGSGDATISLNTGAAQDVTATAYGWLV</sequence>
<protein>
    <submittedName>
        <fullName evidence="1">Uncharacterized protein</fullName>
    </submittedName>
</protein>
<proteinExistence type="predicted"/>
<keyword evidence="2" id="KW-1185">Reference proteome</keyword>
<gene>
    <name evidence="1" type="ORF">SEA_WRIGHTON_44</name>
</gene>
<accession>A0A2H4PI85</accession>
<evidence type="ECO:0000313" key="1">
    <source>
        <dbReference type="EMBL" id="ATW62478.1"/>
    </source>
</evidence>
<name>A0A2H4PI85_9CAUD</name>
<evidence type="ECO:0000313" key="2">
    <source>
        <dbReference type="Proteomes" id="UP000241007"/>
    </source>
</evidence>
<dbReference type="Proteomes" id="UP000241007">
    <property type="component" value="Segment"/>
</dbReference>
<dbReference type="EMBL" id="MG515223">
    <property type="protein sequence ID" value="ATW62478.1"/>
    <property type="molecule type" value="Genomic_DNA"/>
</dbReference>